<dbReference type="EMBL" id="ANKB01000014">
    <property type="protein sequence ID" value="EPC65833.1"/>
    <property type="molecule type" value="Genomic_DNA"/>
</dbReference>
<dbReference type="AlphaFoldDB" id="A0A829GXU6"/>
<dbReference type="InterPro" id="IPR051396">
    <property type="entry name" value="Bact_Antivir_Def_Nuclease"/>
</dbReference>
<evidence type="ECO:0000259" key="2">
    <source>
        <dbReference type="Pfam" id="PF20469"/>
    </source>
</evidence>
<dbReference type="SUPFAM" id="SSF52540">
    <property type="entry name" value="P-loop containing nucleoside triphosphate hydrolases"/>
    <property type="match status" value="1"/>
</dbReference>
<gene>
    <name evidence="3" type="ORF">Lpl14_05831</name>
</gene>
<dbReference type="InterPro" id="IPR034139">
    <property type="entry name" value="TOPRIM_OLD"/>
</dbReference>
<dbReference type="InterPro" id="IPR041685">
    <property type="entry name" value="AAA_GajA/Old/RecF-like"/>
</dbReference>
<accession>A0A829GXU6</accession>
<dbReference type="PANTHER" id="PTHR43581:SF4">
    <property type="entry name" value="ATP_GTP PHOSPHATASE"/>
    <property type="match status" value="1"/>
</dbReference>
<evidence type="ECO:0000313" key="4">
    <source>
        <dbReference type="Proteomes" id="UP000014285"/>
    </source>
</evidence>
<organism evidence="3 4">
    <name type="scientific">Lacticaseibacillus paracasei subsp. tolerans Lpl14</name>
    <dbReference type="NCBI Taxonomy" id="1256229"/>
    <lineage>
        <taxon>Bacteria</taxon>
        <taxon>Bacillati</taxon>
        <taxon>Bacillota</taxon>
        <taxon>Bacilli</taxon>
        <taxon>Lactobacillales</taxon>
        <taxon>Lactobacillaceae</taxon>
        <taxon>Lacticaseibacillus</taxon>
    </lineage>
</organism>
<dbReference type="PANTHER" id="PTHR43581">
    <property type="entry name" value="ATP/GTP PHOSPHATASE"/>
    <property type="match status" value="1"/>
</dbReference>
<dbReference type="RefSeq" id="WP_016372943.1">
    <property type="nucleotide sequence ID" value="NZ_ANKB01000014.1"/>
</dbReference>
<feature type="domain" description="OLD protein-like TOPRIM" evidence="2">
    <location>
        <begin position="420"/>
        <end position="485"/>
    </location>
</feature>
<name>A0A829GXU6_LACPA</name>
<dbReference type="Proteomes" id="UP000014285">
    <property type="component" value="Unassembled WGS sequence"/>
</dbReference>
<evidence type="ECO:0000259" key="1">
    <source>
        <dbReference type="Pfam" id="PF13175"/>
    </source>
</evidence>
<evidence type="ECO:0000313" key="3">
    <source>
        <dbReference type="EMBL" id="EPC65833.1"/>
    </source>
</evidence>
<comment type="caution">
    <text evidence="3">The sequence shown here is derived from an EMBL/GenBank/DDBJ whole genome shotgun (WGS) entry which is preliminary data.</text>
</comment>
<feature type="domain" description="Endonuclease GajA/Old nuclease/RecF-like AAA" evidence="1">
    <location>
        <begin position="1"/>
        <end position="376"/>
    </location>
</feature>
<sequence length="594" mass="68106">MKVNHVWIEGYRNLRKTDFAVGDRLVLIGENNSGKSNLLRALTYPMSAGGEVMYTRPMSPRDLNDSDKTDYYKFLEDHVSDLTTTEVPLEVQKKFQAVIPKVIIRLQFEVDQRSMYYFEKLSTQDDEGNIVYQLEYRYQIQDISKLLDHVRTIMHAREKDSTSLLKFQINLLPSNLYKSSILVPKKGEQVTYDLLKNLKTFSLVAERDGFSSSRSKVGSSAIIELLNRNINDESKLNIESGYHDFFDQVKESAKMDQVFNWPKYAIDYTNADKFLGEISILPNMPPINTLLNSVQLGYAHEPLSQQGLGYRNLVYLMAMINALEDDNENPYAALTLEEPEAHLSNENQKLLMSFLDATSKQAVNVQLMYSTHNTNFLSKDALQEVVVMNDGNAVSLSTALHPECLSYLMRNPNMDIYKLLFSTNVILVEGISEELLIKAYLRVHSNELNNIEVLSFHKGFNKILDLWSRINLNSSRKIAVIRDFDNQPNAKQEANKRIIPGKVYIGTTKGYTLEDDIVSENFELLKQFFNKQLSWKLSQDATEKELSDRWKSGKAETMAEVAYALGTDIFQDFKLPEHISRALDFFEGKTNEID</sequence>
<proteinExistence type="predicted"/>
<dbReference type="InterPro" id="IPR027417">
    <property type="entry name" value="P-loop_NTPase"/>
</dbReference>
<reference evidence="3 4" key="1">
    <citation type="journal article" date="2013" name="PLoS ONE">
        <title>Lactobacillus paracasei comparative genomics: towards species pan-genome definition and exploitation of diversity.</title>
        <authorList>
            <person name="Smokvina T."/>
            <person name="Wels M."/>
            <person name="Polka J."/>
            <person name="Chervaux C."/>
            <person name="Brisse S."/>
            <person name="Boekhorst J."/>
            <person name="van Hylckama Vlieg J.E."/>
            <person name="Siezen R.J."/>
        </authorList>
    </citation>
    <scope>NUCLEOTIDE SEQUENCE [LARGE SCALE GENOMIC DNA]</scope>
    <source>
        <strain evidence="3 4">Lpl14</strain>
    </source>
</reference>
<dbReference type="Gene3D" id="3.40.50.300">
    <property type="entry name" value="P-loop containing nucleotide triphosphate hydrolases"/>
    <property type="match status" value="1"/>
</dbReference>
<protein>
    <submittedName>
        <fullName evidence="3">Uncharacterized protein</fullName>
    </submittedName>
</protein>
<dbReference type="Pfam" id="PF20469">
    <property type="entry name" value="OLD-like_TOPRIM"/>
    <property type="match status" value="1"/>
</dbReference>
<dbReference type="Pfam" id="PF13175">
    <property type="entry name" value="AAA_15"/>
    <property type="match status" value="1"/>
</dbReference>